<feature type="compositionally biased region" description="Low complexity" evidence="1">
    <location>
        <begin position="1678"/>
        <end position="1690"/>
    </location>
</feature>
<feature type="compositionally biased region" description="Basic residues" evidence="1">
    <location>
        <begin position="894"/>
        <end position="903"/>
    </location>
</feature>
<feature type="region of interest" description="Disordered" evidence="1">
    <location>
        <begin position="147"/>
        <end position="545"/>
    </location>
</feature>
<feature type="compositionally biased region" description="Low complexity" evidence="1">
    <location>
        <begin position="1698"/>
        <end position="1724"/>
    </location>
</feature>
<feature type="compositionally biased region" description="Basic and acidic residues" evidence="1">
    <location>
        <begin position="1372"/>
        <end position="1387"/>
    </location>
</feature>
<proteinExistence type="predicted"/>
<feature type="domain" description="PH" evidence="3">
    <location>
        <begin position="1126"/>
        <end position="1265"/>
    </location>
</feature>
<evidence type="ECO:0000259" key="2">
    <source>
        <dbReference type="Pfam" id="PF24340"/>
    </source>
</evidence>
<evidence type="ECO:0000313" key="6">
    <source>
        <dbReference type="Proteomes" id="UP001174694"/>
    </source>
</evidence>
<dbReference type="Pfam" id="PF24344">
    <property type="entry name" value="PH_23"/>
    <property type="match status" value="1"/>
</dbReference>
<feature type="compositionally biased region" description="Polar residues" evidence="1">
    <location>
        <begin position="294"/>
        <end position="305"/>
    </location>
</feature>
<dbReference type="InterPro" id="IPR056223">
    <property type="entry name" value="PH_24"/>
</dbReference>
<dbReference type="Pfam" id="PF24345">
    <property type="entry name" value="PH_24"/>
    <property type="match status" value="1"/>
</dbReference>
<feature type="compositionally biased region" description="Low complexity" evidence="1">
    <location>
        <begin position="842"/>
        <end position="851"/>
    </location>
</feature>
<feature type="compositionally biased region" description="Basic residues" evidence="1">
    <location>
        <begin position="481"/>
        <end position="493"/>
    </location>
</feature>
<feature type="region of interest" description="Disordered" evidence="1">
    <location>
        <begin position="1"/>
        <end position="95"/>
    </location>
</feature>
<feature type="region of interest" description="Disordered" evidence="1">
    <location>
        <begin position="615"/>
        <end position="813"/>
    </location>
</feature>
<evidence type="ECO:0000259" key="3">
    <source>
        <dbReference type="Pfam" id="PF24344"/>
    </source>
</evidence>
<protein>
    <submittedName>
        <fullName evidence="5">Glucan 4-alpha-glucosidase</fullName>
    </submittedName>
</protein>
<feature type="compositionally biased region" description="Basic residues" evidence="1">
    <location>
        <begin position="856"/>
        <end position="871"/>
    </location>
</feature>
<feature type="compositionally biased region" description="Low complexity" evidence="1">
    <location>
        <begin position="1749"/>
        <end position="1773"/>
    </location>
</feature>
<reference evidence="5" key="1">
    <citation type="submission" date="2022-07" db="EMBL/GenBank/DDBJ databases">
        <title>Fungi with potential for degradation of polypropylene.</title>
        <authorList>
            <person name="Gostincar C."/>
        </authorList>
    </citation>
    <scope>NUCLEOTIDE SEQUENCE</scope>
    <source>
        <strain evidence="5">EXF-13308</strain>
    </source>
</reference>
<feature type="compositionally biased region" description="Basic residues" evidence="1">
    <location>
        <begin position="263"/>
        <end position="272"/>
    </location>
</feature>
<evidence type="ECO:0000259" key="4">
    <source>
        <dbReference type="Pfam" id="PF24345"/>
    </source>
</evidence>
<feature type="compositionally biased region" description="Basic and acidic residues" evidence="1">
    <location>
        <begin position="369"/>
        <end position="383"/>
    </location>
</feature>
<feature type="compositionally biased region" description="Basic and acidic residues" evidence="1">
    <location>
        <begin position="503"/>
        <end position="515"/>
    </location>
</feature>
<feature type="compositionally biased region" description="Low complexity" evidence="1">
    <location>
        <begin position="876"/>
        <end position="885"/>
    </location>
</feature>
<feature type="region of interest" description="Disordered" evidence="1">
    <location>
        <begin position="1673"/>
        <end position="1781"/>
    </location>
</feature>
<feature type="compositionally biased region" description="Basic and acidic residues" evidence="1">
    <location>
        <begin position="1"/>
        <end position="11"/>
    </location>
</feature>
<feature type="region of interest" description="Disordered" evidence="1">
    <location>
        <begin position="842"/>
        <end position="903"/>
    </location>
</feature>
<keyword evidence="6" id="KW-1185">Reference proteome</keyword>
<feature type="compositionally biased region" description="Low complexity" evidence="1">
    <location>
        <begin position="15"/>
        <end position="31"/>
    </location>
</feature>
<evidence type="ECO:0000256" key="1">
    <source>
        <dbReference type="SAM" id="MobiDB-lite"/>
    </source>
</evidence>
<evidence type="ECO:0000313" key="5">
    <source>
        <dbReference type="EMBL" id="KAJ9142706.1"/>
    </source>
</evidence>
<dbReference type="Proteomes" id="UP001174694">
    <property type="component" value="Unassembled WGS sequence"/>
</dbReference>
<feature type="compositionally biased region" description="Low complexity" evidence="1">
    <location>
        <begin position="72"/>
        <end position="81"/>
    </location>
</feature>
<sequence length="1932" mass="208528">MPSPKPPKEGDPDQPTTTTPAATTPRRPSATKQHPHHHHAASTPQGRKQQAPGPKTPKSDPFAATRKVSMRGGAAAAAAGGPKKPEPTLLGDFLLGRPSPARVAAARRRSAEVAALKAEMKAEMHQAAVRRVPPPGGVRDRVKAWQKSNAAAVAGSGGAAVGGNNPEEEPPSGPPTEVVVGVEEESVTEEDRVRIKMRQKARRKVSKTAAEEGKIGNGKSEGEGADDAAKGGPADVNTDEAIPEAPRPKGPPKKRIVSDEHWMKRRGGRKSPPRGAGAAKSTQPEGSPIPKNFLQRTAQNPTVQSKVKDWAMRVEVPESPPTGTTPKVKKYGTKSGETITVEEDKESSSTPSGRTIADDGIRVRPLKSRPADGDDDTIRVEPVRKKKANGDNVAFSGSEKTTPQDDGIRVRSARTKVPDDGIRVGSRTDVLADETAVRSASARRSSPDRSTRTLSAKQDSSAAARMDAMEEPGTEPDTPTRKPKARRQAKSRRSVTAPSRTDTQARSEDPPDDRSWSSVSGSQDDDSRDESDLPSSAPAKSLADIPVGYSAFSELDLPLGADHHTIKRPKAQRNPSFKAVPKVFKKVVSEGKKIIHDKVDPPRPVVNQPRSIESWLNTTVDPFVEASPAPKRKSVEKEWEKDTRKRTPSESRQKDAEAPPTANIGQQEDRENEDPEKPADKEEALKEEPAVTTPKSGGLKRSRATRTASSPRNPAGKKPLREALIGAFRGESTGHKLPPASYPSCQDDREPEEEDYHDHEDERRESRRKSSGSSRKRSPSPELPASAPSDASTEQPYMMSGALPKRKPPTNGMHELSTIVSMASFSTGDSDTLSTLSQTTITQSTALTRSTDSTRRKSHRSQAPGLKRRLTKHSDLVSVLSVPDSANGPERAKSIKSTRSLRRKTSKLQSATVDDLLREFADDEHFYQRELKTLVDGVIPVLLNQVVHSETGAAPDLFGRDRKDGKADTMGKSVVNMGIALEKLRSFHKRAPLHDPQRLLTWLESVSAVYNNYLDVWRLGFQGLIVNLAPAPGRPDDEDSLLNAMDRNEDGDVLNENGERVDVAYLLKRPLARIKGLLKFVKVARAIGVDPDGISGIVAVFEALLQKARHRHKEETARNTDEDANNTGTSGCLDLRNLVSVNDVRINRSRQVNAKDSFFLELAHSNGQKIACQVEVIFRDKPEDPADAGDILIRETGNGRASLLFPPIPASAMSARKGDEVGLLVTMVRGRHNGTEWHELLFLSADNDEQVADWLDILGSKPVPPTSPQNTTTTSDATTRGSDQGTPIGEGKLRKRPVSSPSPVKPAGQPEESPKIATPSRLHKRNPSVPTTPTSTSATLSASPSSSEKTFTQESYLKSTARHPLPVLPTKPESRPLKEDMRPDPARLAKSPPNTTPFRDDGAPPPPVHRTMGSKKPAPITTPPVDLAASRVKRRTSSPLKHEYHPSDISSSDSESDSATSSDSESSSDELDEDEVPEPLPGISIKNPEQSVVESVVSESSLTPSNSASQAGAPGFGRDDPKDVVRSIASISYWSNKKGQWKDVWHEACSVVIGPGLIEAHPLNAAHLVHTPGALQSSGSSEVGDGEMEAGAVRPLIALDLTPLVMIRQSTMIDLEIRSPVRSYSKLKTIDGTIFRFRAPSAAEGTMLYGAVHHSRMNNAKFKALEEEARFRSFGEHQQAAQDADGQSGSSRRRSWFGRRNSYRASTRAPSQSQGSSSGVSAPSLLKRLTGGGNLSFNIDRSSVDRQAGSRPGSASAGSNSLYTSGSSSAGGTPLRSPSVSIARSGASSQVLGSDNLKIRCHLLVSASKWEDHGNCNLTITRPPPGMRQELRVYHGMEKRVIVTTIPKKKDAKEAPLVVLDVVLGSKCFGRLGSRGIILNVWEDLRDEQNRVGSVPASGALSGKVKKWCFQCGSAQQANWIFGLVAQEVVIG</sequence>
<dbReference type="Pfam" id="PF24340">
    <property type="entry name" value="DH_2"/>
    <property type="match status" value="1"/>
</dbReference>
<gene>
    <name evidence="5" type="ORF">NKR23_g6993</name>
</gene>
<feature type="compositionally biased region" description="Basic and acidic residues" evidence="1">
    <location>
        <begin position="675"/>
        <end position="689"/>
    </location>
</feature>
<feature type="compositionally biased region" description="Low complexity" evidence="1">
    <location>
        <begin position="1268"/>
        <end position="1279"/>
    </location>
</feature>
<name>A0AA38RJ54_9PEZI</name>
<accession>A0AA38RJ54</accession>
<dbReference type="InterPro" id="IPR056416">
    <property type="entry name" value="DH_2_fung"/>
</dbReference>
<feature type="compositionally biased region" description="Basic residues" evidence="1">
    <location>
        <begin position="766"/>
        <end position="778"/>
    </location>
</feature>
<feature type="compositionally biased region" description="Low complexity" evidence="1">
    <location>
        <begin position="1327"/>
        <end position="1347"/>
    </location>
</feature>
<organism evidence="5 6">
    <name type="scientific">Pleurostoma richardsiae</name>
    <dbReference type="NCBI Taxonomy" id="41990"/>
    <lineage>
        <taxon>Eukaryota</taxon>
        <taxon>Fungi</taxon>
        <taxon>Dikarya</taxon>
        <taxon>Ascomycota</taxon>
        <taxon>Pezizomycotina</taxon>
        <taxon>Sordariomycetes</taxon>
        <taxon>Sordariomycetidae</taxon>
        <taxon>Calosphaeriales</taxon>
        <taxon>Pleurostomataceae</taxon>
        <taxon>Pleurostoma</taxon>
    </lineage>
</organism>
<feature type="compositionally biased region" description="Acidic residues" evidence="1">
    <location>
        <begin position="1466"/>
        <end position="1477"/>
    </location>
</feature>
<feature type="compositionally biased region" description="Low complexity" evidence="1">
    <location>
        <begin position="1491"/>
        <end position="1501"/>
    </location>
</feature>
<feature type="compositionally biased region" description="Basic and acidic residues" evidence="1">
    <location>
        <begin position="756"/>
        <end position="765"/>
    </location>
</feature>
<feature type="domain" description="DBL homology" evidence="2">
    <location>
        <begin position="909"/>
        <end position="1112"/>
    </location>
</feature>
<dbReference type="InterPro" id="IPR056222">
    <property type="entry name" value="PH_23"/>
</dbReference>
<feature type="compositionally biased region" description="Basic residues" evidence="1">
    <location>
        <begin position="195"/>
        <end position="206"/>
    </location>
</feature>
<feature type="domain" description="PH" evidence="4">
    <location>
        <begin position="1520"/>
        <end position="1671"/>
    </location>
</feature>
<dbReference type="EMBL" id="JANBVO010000021">
    <property type="protein sequence ID" value="KAJ9142706.1"/>
    <property type="molecule type" value="Genomic_DNA"/>
</dbReference>
<feature type="compositionally biased region" description="Low complexity" evidence="1">
    <location>
        <begin position="1447"/>
        <end position="1465"/>
    </location>
</feature>
<feature type="compositionally biased region" description="Polar residues" evidence="1">
    <location>
        <begin position="1348"/>
        <end position="1358"/>
    </location>
</feature>
<comment type="caution">
    <text evidence="5">The sequence shown here is derived from an EMBL/GenBank/DDBJ whole genome shotgun (WGS) entry which is preliminary data.</text>
</comment>
<feature type="compositionally biased region" description="Low complexity" evidence="1">
    <location>
        <begin position="783"/>
        <end position="792"/>
    </location>
</feature>
<feature type="compositionally biased region" description="Basic and acidic residues" evidence="1">
    <location>
        <begin position="306"/>
        <end position="316"/>
    </location>
</feature>
<feature type="compositionally biased region" description="Basic and acidic residues" evidence="1">
    <location>
        <begin position="633"/>
        <end position="657"/>
    </location>
</feature>
<feature type="region of interest" description="Disordered" evidence="1">
    <location>
        <begin position="1258"/>
        <end position="1521"/>
    </location>
</feature>